<dbReference type="Proteomes" id="UP001321486">
    <property type="component" value="Chromosome"/>
</dbReference>
<organism evidence="2 3">
    <name type="scientific">Frondihabitans sucicola</name>
    <dbReference type="NCBI Taxonomy" id="1268041"/>
    <lineage>
        <taxon>Bacteria</taxon>
        <taxon>Bacillati</taxon>
        <taxon>Actinomycetota</taxon>
        <taxon>Actinomycetes</taxon>
        <taxon>Micrococcales</taxon>
        <taxon>Microbacteriaceae</taxon>
        <taxon>Frondihabitans</taxon>
    </lineage>
</organism>
<protein>
    <submittedName>
        <fullName evidence="2">Uncharacterized protein</fullName>
    </submittedName>
</protein>
<reference evidence="3" key="1">
    <citation type="journal article" date="2019" name="Int. J. Syst. Evol. Microbiol.">
        <title>The Global Catalogue of Microorganisms (GCM) 10K type strain sequencing project: providing services to taxonomists for standard genome sequencing and annotation.</title>
        <authorList>
            <consortium name="The Broad Institute Genomics Platform"/>
            <consortium name="The Broad Institute Genome Sequencing Center for Infectious Disease"/>
            <person name="Wu L."/>
            <person name="Ma J."/>
        </authorList>
    </citation>
    <scope>NUCLEOTIDE SEQUENCE [LARGE SCALE GENOMIC DNA]</scope>
    <source>
        <strain evidence="3">NBRC 108728</strain>
    </source>
</reference>
<sequence>MPSPLPSDEADAVRASVLGARYWWDEPGDQGALCYHTENHQALFHSAEIAAGTLFPDVVFAGSGLAGRAAVDHGAARFRRWAALRARWGWSEWLSNTYTQHNVLALCSIVDGSDDADLREVATSLLDILFVEIAANSWRGILGSTHGRAYVPGLLDGSTDGATTLLWLTTGLGVMADTASVGGSPSRPARIGRRPPSPTSPARRPRRRRPGSVRASTS</sequence>
<keyword evidence="3" id="KW-1185">Reference proteome</keyword>
<proteinExistence type="predicted"/>
<evidence type="ECO:0000256" key="1">
    <source>
        <dbReference type="SAM" id="MobiDB-lite"/>
    </source>
</evidence>
<evidence type="ECO:0000313" key="2">
    <source>
        <dbReference type="EMBL" id="BDZ47914.1"/>
    </source>
</evidence>
<dbReference type="RefSeq" id="WP_286344982.1">
    <property type="nucleotide sequence ID" value="NZ_AP027732.1"/>
</dbReference>
<name>A0ABM8GHR4_9MICO</name>
<gene>
    <name evidence="2" type="ORF">GCM10025867_01550</name>
</gene>
<evidence type="ECO:0000313" key="3">
    <source>
        <dbReference type="Proteomes" id="UP001321486"/>
    </source>
</evidence>
<dbReference type="EMBL" id="AP027732">
    <property type="protein sequence ID" value="BDZ47914.1"/>
    <property type="molecule type" value="Genomic_DNA"/>
</dbReference>
<accession>A0ABM8GHR4</accession>
<feature type="region of interest" description="Disordered" evidence="1">
    <location>
        <begin position="179"/>
        <end position="218"/>
    </location>
</feature>